<evidence type="ECO:0000256" key="1">
    <source>
        <dbReference type="ARBA" id="ARBA00004141"/>
    </source>
</evidence>
<dbReference type="Proteomes" id="UP000037460">
    <property type="component" value="Unassembled WGS sequence"/>
</dbReference>
<dbReference type="OrthoDB" id="409948at2759"/>
<evidence type="ECO:0000313" key="8">
    <source>
        <dbReference type="Proteomes" id="UP000037460"/>
    </source>
</evidence>
<dbReference type="Pfam" id="PF00153">
    <property type="entry name" value="Mito_carr"/>
    <property type="match status" value="2"/>
</dbReference>
<evidence type="ECO:0000256" key="5">
    <source>
        <dbReference type="RuleBase" id="RU000488"/>
    </source>
</evidence>
<evidence type="ECO:0000313" key="7">
    <source>
        <dbReference type="EMBL" id="KOO21751.1"/>
    </source>
</evidence>
<feature type="transmembrane region" description="Helical" evidence="6">
    <location>
        <begin position="166"/>
        <end position="187"/>
    </location>
</feature>
<proteinExistence type="inferred from homology"/>
<feature type="transmembrane region" description="Helical" evidence="6">
    <location>
        <begin position="30"/>
        <end position="51"/>
    </location>
</feature>
<comment type="subcellular location">
    <subcellularLocation>
        <location evidence="1">Membrane</location>
        <topology evidence="1">Multi-pass membrane protein</topology>
    </subcellularLocation>
</comment>
<gene>
    <name evidence="7" type="ORF">Ctob_007249</name>
</gene>
<dbReference type="InterPro" id="IPR023395">
    <property type="entry name" value="MCP_dom_sf"/>
</dbReference>
<keyword evidence="8" id="KW-1185">Reference proteome</keyword>
<sequence length="300" mass="32280">MTSSAAEIPAKKEKPKQKLSEVLKMAGKKALGGGIAGALAMVVQVLALMWMRTTINFQHKYGMSTSEAMSTLYAQGGFGRFYDGLSVALLQAPLSRFGDTGAYAGMMALLESVEMPGTLKTLCASIAAALFRIGITPIDTVKTTLQVEGQRGMALLMERIKRDGPMTLYSGALGTSFATLIGHYPWFVTYDFIKARVPEANGVLLKQVRSALLGFISAFVSDIVSNSVRVVKTAKQTADVEISYSATAAKIIASDGVSGLFLRGLGTKVISNGLQAMLFTVIWNYLQDLIDKRQARKKVE</sequence>
<name>A0A0M0J572_9EUKA</name>
<evidence type="ECO:0000256" key="2">
    <source>
        <dbReference type="ARBA" id="ARBA00022692"/>
    </source>
</evidence>
<keyword evidence="3 4" id="KW-0472">Membrane</keyword>
<dbReference type="GO" id="GO:0016020">
    <property type="term" value="C:membrane"/>
    <property type="evidence" value="ECO:0007669"/>
    <property type="project" value="UniProtKB-SubCell"/>
</dbReference>
<comment type="similarity">
    <text evidence="5">Belongs to the mitochondrial carrier (TC 2.A.29) family.</text>
</comment>
<protein>
    <submittedName>
        <fullName evidence="7">Mitochondrial carrier</fullName>
    </submittedName>
</protein>
<keyword evidence="6" id="KW-1133">Transmembrane helix</keyword>
<dbReference type="Gene3D" id="1.50.40.10">
    <property type="entry name" value="Mitochondrial carrier domain"/>
    <property type="match status" value="1"/>
</dbReference>
<evidence type="ECO:0000256" key="4">
    <source>
        <dbReference type="PROSITE-ProRule" id="PRU00282"/>
    </source>
</evidence>
<feature type="transmembrane region" description="Helical" evidence="6">
    <location>
        <begin position="207"/>
        <end position="225"/>
    </location>
</feature>
<evidence type="ECO:0000256" key="6">
    <source>
        <dbReference type="SAM" id="Phobius"/>
    </source>
</evidence>
<keyword evidence="5" id="KW-0813">Transport</keyword>
<reference evidence="8" key="1">
    <citation type="journal article" date="2015" name="PLoS Genet.">
        <title>Genome Sequence and Transcriptome Analyses of Chrysochromulina tobin: Metabolic Tools for Enhanced Algal Fitness in the Prominent Order Prymnesiales (Haptophyceae).</title>
        <authorList>
            <person name="Hovde B.T."/>
            <person name="Deodato C.R."/>
            <person name="Hunsperger H.M."/>
            <person name="Ryken S.A."/>
            <person name="Yost W."/>
            <person name="Jha R.K."/>
            <person name="Patterson J."/>
            <person name="Monnat R.J. Jr."/>
            <person name="Barlow S.B."/>
            <person name="Starkenburg S.R."/>
            <person name="Cattolico R.A."/>
        </authorList>
    </citation>
    <scope>NUCLEOTIDE SEQUENCE</scope>
    <source>
        <strain evidence="8">CCMP291</strain>
    </source>
</reference>
<dbReference type="PANTHER" id="PTHR47567:SF1">
    <property type="entry name" value="NAD-DEPENDENT EPIMERASE_DEHYDRATASE DOMAIN-CONTAINING PROTEIN"/>
    <property type="match status" value="1"/>
</dbReference>
<feature type="repeat" description="Solcar" evidence="4">
    <location>
        <begin position="116"/>
        <end position="196"/>
    </location>
</feature>
<dbReference type="EMBL" id="JWZX01003337">
    <property type="protein sequence ID" value="KOO21751.1"/>
    <property type="molecule type" value="Genomic_DNA"/>
</dbReference>
<dbReference type="SUPFAM" id="SSF103506">
    <property type="entry name" value="Mitochondrial carrier"/>
    <property type="match status" value="1"/>
</dbReference>
<dbReference type="PANTHER" id="PTHR47567">
    <property type="entry name" value="MITOCHONDRIAL SUBSTRATE/SOLUTE CARRIER"/>
    <property type="match status" value="1"/>
</dbReference>
<organism evidence="7 8">
    <name type="scientific">Chrysochromulina tobinii</name>
    <dbReference type="NCBI Taxonomy" id="1460289"/>
    <lineage>
        <taxon>Eukaryota</taxon>
        <taxon>Haptista</taxon>
        <taxon>Haptophyta</taxon>
        <taxon>Prymnesiophyceae</taxon>
        <taxon>Prymnesiales</taxon>
        <taxon>Chrysochromulinaceae</taxon>
        <taxon>Chrysochromulina</taxon>
    </lineage>
</organism>
<comment type="caution">
    <text evidence="7">The sequence shown here is derived from an EMBL/GenBank/DDBJ whole genome shotgun (WGS) entry which is preliminary data.</text>
</comment>
<keyword evidence="2 4" id="KW-0812">Transmembrane</keyword>
<dbReference type="InterPro" id="IPR018108">
    <property type="entry name" value="MCP_transmembrane"/>
</dbReference>
<accession>A0A0M0J572</accession>
<dbReference type="PROSITE" id="PS50920">
    <property type="entry name" value="SOLCAR"/>
    <property type="match status" value="1"/>
</dbReference>
<evidence type="ECO:0000256" key="3">
    <source>
        <dbReference type="ARBA" id="ARBA00023136"/>
    </source>
</evidence>
<dbReference type="AlphaFoldDB" id="A0A0M0J572"/>